<keyword evidence="3" id="KW-1185">Reference proteome</keyword>
<gene>
    <name evidence="2" type="ORF">M0R45_028939</name>
</gene>
<protein>
    <submittedName>
        <fullName evidence="2">Uncharacterized protein</fullName>
    </submittedName>
</protein>
<proteinExistence type="predicted"/>
<sequence>MPLRAHLCRVKPMLESPATSPVQPRRALEPLRCLRPAITDHIATSDPSPLPPHGPEPSSALPTSAPLSTRRCFSAPLLL</sequence>
<dbReference type="EMBL" id="JBEDUW010000006">
    <property type="protein sequence ID" value="KAK9920384.1"/>
    <property type="molecule type" value="Genomic_DNA"/>
</dbReference>
<feature type="compositionally biased region" description="Low complexity" evidence="1">
    <location>
        <begin position="56"/>
        <end position="67"/>
    </location>
</feature>
<comment type="caution">
    <text evidence="2">The sequence shown here is derived from an EMBL/GenBank/DDBJ whole genome shotgun (WGS) entry which is preliminary data.</text>
</comment>
<evidence type="ECO:0000256" key="1">
    <source>
        <dbReference type="SAM" id="MobiDB-lite"/>
    </source>
</evidence>
<reference evidence="2 3" key="1">
    <citation type="journal article" date="2023" name="G3 (Bethesda)">
        <title>A chromosome-length genome assembly and annotation of blackberry (Rubus argutus, cv. 'Hillquist').</title>
        <authorList>
            <person name="Bruna T."/>
            <person name="Aryal R."/>
            <person name="Dudchenko O."/>
            <person name="Sargent D.J."/>
            <person name="Mead D."/>
            <person name="Buti M."/>
            <person name="Cavallini A."/>
            <person name="Hytonen T."/>
            <person name="Andres J."/>
            <person name="Pham M."/>
            <person name="Weisz D."/>
            <person name="Mascagni F."/>
            <person name="Usai G."/>
            <person name="Natali L."/>
            <person name="Bassil N."/>
            <person name="Fernandez G.E."/>
            <person name="Lomsadze A."/>
            <person name="Armour M."/>
            <person name="Olukolu B."/>
            <person name="Poorten T."/>
            <person name="Britton C."/>
            <person name="Davik J."/>
            <person name="Ashrafi H."/>
            <person name="Aiden E.L."/>
            <person name="Borodovsky M."/>
            <person name="Worthington M."/>
        </authorList>
    </citation>
    <scope>NUCLEOTIDE SEQUENCE [LARGE SCALE GENOMIC DNA]</scope>
    <source>
        <strain evidence="2">PI 553951</strain>
    </source>
</reference>
<dbReference type="Proteomes" id="UP001457282">
    <property type="component" value="Unassembled WGS sequence"/>
</dbReference>
<evidence type="ECO:0000313" key="3">
    <source>
        <dbReference type="Proteomes" id="UP001457282"/>
    </source>
</evidence>
<dbReference type="AlphaFoldDB" id="A0AAW1WA72"/>
<evidence type="ECO:0000313" key="2">
    <source>
        <dbReference type="EMBL" id="KAK9920384.1"/>
    </source>
</evidence>
<feature type="region of interest" description="Disordered" evidence="1">
    <location>
        <begin position="38"/>
        <end position="67"/>
    </location>
</feature>
<organism evidence="2 3">
    <name type="scientific">Rubus argutus</name>
    <name type="common">Southern blackberry</name>
    <dbReference type="NCBI Taxonomy" id="59490"/>
    <lineage>
        <taxon>Eukaryota</taxon>
        <taxon>Viridiplantae</taxon>
        <taxon>Streptophyta</taxon>
        <taxon>Embryophyta</taxon>
        <taxon>Tracheophyta</taxon>
        <taxon>Spermatophyta</taxon>
        <taxon>Magnoliopsida</taxon>
        <taxon>eudicotyledons</taxon>
        <taxon>Gunneridae</taxon>
        <taxon>Pentapetalae</taxon>
        <taxon>rosids</taxon>
        <taxon>fabids</taxon>
        <taxon>Rosales</taxon>
        <taxon>Rosaceae</taxon>
        <taxon>Rosoideae</taxon>
        <taxon>Rosoideae incertae sedis</taxon>
        <taxon>Rubus</taxon>
    </lineage>
</organism>
<name>A0AAW1WA72_RUBAR</name>
<accession>A0AAW1WA72</accession>